<dbReference type="EC" id="5.4.99.28" evidence="8"/>
<reference evidence="17 18" key="1">
    <citation type="submission" date="2020-06" db="EMBL/GenBank/DDBJ databases">
        <title>Draft genome of Uliginosibacterium sp. IMCC34675.</title>
        <authorList>
            <person name="Song J."/>
        </authorList>
    </citation>
    <scope>NUCLEOTIDE SEQUENCE [LARGE SCALE GENOMIC DNA]</scope>
    <source>
        <strain evidence="17 18">IMCC34675</strain>
    </source>
</reference>
<evidence type="ECO:0000256" key="13">
    <source>
        <dbReference type="ARBA" id="ARBA00042844"/>
    </source>
</evidence>
<comment type="function">
    <text evidence="7">Dual specificity enzyme that catalyzes the synthesis of pseudouridine from uracil-746 in 23S ribosomal RNA and from uracil-32 in the anticodon stem and loop of transfer RNAs.</text>
</comment>
<accession>A0ABX2IS33</accession>
<evidence type="ECO:0000256" key="5">
    <source>
        <dbReference type="ARBA" id="ARBA00036184"/>
    </source>
</evidence>
<sequence>MFPPPSPYQPPPDQGLPLIYVDEALLVLDKPAGLLTVPGRGPEKADCLAARVQKLFPEALIVHRLDMETSGLVLMARGPAMQRALSQLFEQRRINKRYLARVAGRLTPERGAVNLPLITDWPRRPRQMVDHGIGKPSLTHYSSLHFDAATQSSRVALEPLTGRSHQLRVHMLSLGHPILGDALYAPEAVRLAAPRLMLHAEWLGFPHPDSTEPVEFTAPCPF</sequence>
<evidence type="ECO:0000259" key="16">
    <source>
        <dbReference type="Pfam" id="PF00849"/>
    </source>
</evidence>
<proteinExistence type="inferred from homology"/>
<protein>
    <recommendedName>
        <fullName evidence="10">Dual-specificity RNA pseudouridine synthase RluA</fullName>
        <ecNumber evidence="8">5.4.99.28</ecNumber>
        <ecNumber evidence="9">5.4.99.29</ecNumber>
    </recommendedName>
    <alternativeName>
        <fullName evidence="11">23S rRNA pseudouridine(746) synthase</fullName>
    </alternativeName>
    <alternativeName>
        <fullName evidence="14">Ribosomal large subunit pseudouridine synthase A</fullName>
    </alternativeName>
    <alternativeName>
        <fullName evidence="13">rRNA pseudouridylate synthase A</fullName>
    </alternativeName>
    <alternativeName>
        <fullName evidence="15">rRNA-uridine isomerase A</fullName>
    </alternativeName>
    <alternativeName>
        <fullName evidence="12">tRNA pseudouridine(32) synthase</fullName>
    </alternativeName>
</protein>
<evidence type="ECO:0000256" key="4">
    <source>
        <dbReference type="ARBA" id="ARBA00023235"/>
    </source>
</evidence>
<evidence type="ECO:0000256" key="11">
    <source>
        <dbReference type="ARBA" id="ARBA00041266"/>
    </source>
</evidence>
<comment type="similarity">
    <text evidence="1">Belongs to the pseudouridine synthase RluA family.</text>
</comment>
<keyword evidence="3" id="KW-0819">tRNA processing</keyword>
<evidence type="ECO:0000256" key="12">
    <source>
        <dbReference type="ARBA" id="ARBA00042372"/>
    </source>
</evidence>
<feature type="domain" description="Pseudouridine synthase RsuA/RluA-like" evidence="16">
    <location>
        <begin position="25"/>
        <end position="172"/>
    </location>
</feature>
<evidence type="ECO:0000256" key="15">
    <source>
        <dbReference type="ARBA" id="ARBA00043143"/>
    </source>
</evidence>
<name>A0ABX2IS33_9RHOO</name>
<dbReference type="PANTHER" id="PTHR21600:SF91">
    <property type="entry name" value="DUAL-SPECIFICITY RNA PSEUDOURIDINE SYNTHASE RLUA"/>
    <property type="match status" value="1"/>
</dbReference>
<dbReference type="InterPro" id="IPR006145">
    <property type="entry name" value="PsdUridine_synth_RsuA/RluA"/>
</dbReference>
<dbReference type="RefSeq" id="WP_170023091.1">
    <property type="nucleotide sequence ID" value="NZ_JABCSC020000005.1"/>
</dbReference>
<evidence type="ECO:0000256" key="1">
    <source>
        <dbReference type="ARBA" id="ARBA00010876"/>
    </source>
</evidence>
<evidence type="ECO:0000256" key="6">
    <source>
        <dbReference type="ARBA" id="ARBA00036916"/>
    </source>
</evidence>
<organism evidence="17 18">
    <name type="scientific">Uliginosibacterium aquaticum</name>
    <dbReference type="NCBI Taxonomy" id="2731212"/>
    <lineage>
        <taxon>Bacteria</taxon>
        <taxon>Pseudomonadati</taxon>
        <taxon>Pseudomonadota</taxon>
        <taxon>Betaproteobacteria</taxon>
        <taxon>Rhodocyclales</taxon>
        <taxon>Zoogloeaceae</taxon>
        <taxon>Uliginosibacterium</taxon>
    </lineage>
</organism>
<keyword evidence="2" id="KW-0698">rRNA processing</keyword>
<keyword evidence="4" id="KW-0413">Isomerase</keyword>
<dbReference type="EC" id="5.4.99.29" evidence="9"/>
<evidence type="ECO:0000256" key="3">
    <source>
        <dbReference type="ARBA" id="ARBA00022694"/>
    </source>
</evidence>
<dbReference type="EMBL" id="JABCSC020000005">
    <property type="protein sequence ID" value="NSL56800.1"/>
    <property type="molecule type" value="Genomic_DNA"/>
</dbReference>
<gene>
    <name evidence="17" type="ORF">HJ583_017345</name>
</gene>
<evidence type="ECO:0000256" key="10">
    <source>
        <dbReference type="ARBA" id="ARBA00039988"/>
    </source>
</evidence>
<comment type="catalytic activity">
    <reaction evidence="5">
        <text>uridine(32) in tRNA = pseudouridine(32) in tRNA</text>
        <dbReference type="Rhea" id="RHEA:42544"/>
        <dbReference type="Rhea" id="RHEA-COMP:10107"/>
        <dbReference type="Rhea" id="RHEA-COMP:10108"/>
        <dbReference type="ChEBI" id="CHEBI:65314"/>
        <dbReference type="ChEBI" id="CHEBI:65315"/>
        <dbReference type="EC" id="5.4.99.28"/>
    </reaction>
</comment>
<dbReference type="CDD" id="cd02869">
    <property type="entry name" value="PseudoU_synth_RluA_like"/>
    <property type="match status" value="1"/>
</dbReference>
<dbReference type="PANTHER" id="PTHR21600">
    <property type="entry name" value="MITOCHONDRIAL RNA PSEUDOURIDINE SYNTHASE"/>
    <property type="match status" value="1"/>
</dbReference>
<dbReference type="Pfam" id="PF00849">
    <property type="entry name" value="PseudoU_synth_2"/>
    <property type="match status" value="1"/>
</dbReference>
<evidence type="ECO:0000256" key="8">
    <source>
        <dbReference type="ARBA" id="ARBA00038944"/>
    </source>
</evidence>
<evidence type="ECO:0000313" key="18">
    <source>
        <dbReference type="Proteomes" id="UP000778523"/>
    </source>
</evidence>
<evidence type="ECO:0000256" key="2">
    <source>
        <dbReference type="ARBA" id="ARBA00022552"/>
    </source>
</evidence>
<dbReference type="InterPro" id="IPR050188">
    <property type="entry name" value="RluA_PseudoU_synthase"/>
</dbReference>
<dbReference type="PROSITE" id="PS01129">
    <property type="entry name" value="PSI_RLU"/>
    <property type="match status" value="1"/>
</dbReference>
<comment type="catalytic activity">
    <reaction evidence="6">
        <text>uridine(746) in 23S rRNA = pseudouridine(746) in 23S rRNA</text>
        <dbReference type="Rhea" id="RHEA:42548"/>
        <dbReference type="Rhea" id="RHEA-COMP:10109"/>
        <dbReference type="Rhea" id="RHEA-COMP:10110"/>
        <dbReference type="ChEBI" id="CHEBI:65314"/>
        <dbReference type="ChEBI" id="CHEBI:65315"/>
        <dbReference type="EC" id="5.4.99.29"/>
    </reaction>
</comment>
<evidence type="ECO:0000313" key="17">
    <source>
        <dbReference type="EMBL" id="NSL56800.1"/>
    </source>
</evidence>
<comment type="caution">
    <text evidence="17">The sequence shown here is derived from an EMBL/GenBank/DDBJ whole genome shotgun (WGS) entry which is preliminary data.</text>
</comment>
<dbReference type="SUPFAM" id="SSF55120">
    <property type="entry name" value="Pseudouridine synthase"/>
    <property type="match status" value="1"/>
</dbReference>
<keyword evidence="18" id="KW-1185">Reference proteome</keyword>
<dbReference type="Gene3D" id="3.30.2350.10">
    <property type="entry name" value="Pseudouridine synthase"/>
    <property type="match status" value="1"/>
</dbReference>
<dbReference type="InterPro" id="IPR020103">
    <property type="entry name" value="PsdUridine_synth_cat_dom_sf"/>
</dbReference>
<dbReference type="InterPro" id="IPR006224">
    <property type="entry name" value="PsdUridine_synth_RluA-like_CS"/>
</dbReference>
<evidence type="ECO:0000256" key="7">
    <source>
        <dbReference type="ARBA" id="ARBA00037305"/>
    </source>
</evidence>
<dbReference type="Proteomes" id="UP000778523">
    <property type="component" value="Unassembled WGS sequence"/>
</dbReference>
<evidence type="ECO:0000256" key="9">
    <source>
        <dbReference type="ARBA" id="ARBA00038945"/>
    </source>
</evidence>
<evidence type="ECO:0000256" key="14">
    <source>
        <dbReference type="ARBA" id="ARBA00042883"/>
    </source>
</evidence>